<comment type="similarity">
    <text evidence="1">Belongs to the aspartate-semialdehyde dehydrogenase family.</text>
</comment>
<proteinExistence type="inferred from homology"/>
<dbReference type="PANTHER" id="PTHR46278">
    <property type="entry name" value="DEHYDROGENASE, PUTATIVE-RELATED"/>
    <property type="match status" value="1"/>
</dbReference>
<dbReference type="NCBIfam" id="NF011456">
    <property type="entry name" value="PRK14874.1"/>
    <property type="match status" value="1"/>
</dbReference>
<dbReference type="Gene3D" id="3.40.50.720">
    <property type="entry name" value="NAD(P)-binding Rossmann-like Domain"/>
    <property type="match status" value="1"/>
</dbReference>
<evidence type="ECO:0000256" key="10">
    <source>
        <dbReference type="ARBA" id="ARBA00023167"/>
    </source>
</evidence>
<dbReference type="GO" id="GO:0009097">
    <property type="term" value="P:isoleucine biosynthetic process"/>
    <property type="evidence" value="ECO:0007669"/>
    <property type="project" value="UniProtKB-UniRule"/>
</dbReference>
<dbReference type="EMBL" id="JAGSMN010000087">
    <property type="protein sequence ID" value="MBR7672294.1"/>
    <property type="molecule type" value="Genomic_DNA"/>
</dbReference>
<name>A0A8T4ISG3_9ACTN</name>
<evidence type="ECO:0000256" key="4">
    <source>
        <dbReference type="ARBA" id="ARBA00022605"/>
    </source>
</evidence>
<dbReference type="SUPFAM" id="SSF51735">
    <property type="entry name" value="NAD(P)-binding Rossmann-fold domains"/>
    <property type="match status" value="1"/>
</dbReference>
<dbReference type="CDD" id="cd18131">
    <property type="entry name" value="ASADH_C_bac_euk_like"/>
    <property type="match status" value="1"/>
</dbReference>
<evidence type="ECO:0000256" key="12">
    <source>
        <dbReference type="NCBIfam" id="TIGR01296"/>
    </source>
</evidence>
<evidence type="ECO:0000256" key="13">
    <source>
        <dbReference type="PIRSR" id="PIRSR000148-1"/>
    </source>
</evidence>
<keyword evidence="4" id="KW-0028">Amino-acid biosynthesis</keyword>
<dbReference type="InterPro" id="IPR036291">
    <property type="entry name" value="NAD(P)-bd_dom_sf"/>
</dbReference>
<dbReference type="GO" id="GO:0009089">
    <property type="term" value="P:lysine biosynthetic process via diaminopimelate"/>
    <property type="evidence" value="ECO:0007669"/>
    <property type="project" value="UniProtKB-UniRule"/>
</dbReference>
<dbReference type="PIRSF" id="PIRSF000148">
    <property type="entry name" value="ASA_dh"/>
    <property type="match status" value="1"/>
</dbReference>
<feature type="compositionally biased region" description="Gly residues" evidence="14">
    <location>
        <begin position="21"/>
        <end position="30"/>
    </location>
</feature>
<keyword evidence="9" id="KW-0457">Lysine biosynthesis</keyword>
<feature type="active site" description="Proton acceptor" evidence="13">
    <location>
        <position position="284"/>
    </location>
</feature>
<evidence type="ECO:0000256" key="14">
    <source>
        <dbReference type="SAM" id="MobiDB-lite"/>
    </source>
</evidence>
<evidence type="ECO:0000256" key="2">
    <source>
        <dbReference type="ARBA" id="ARBA00011738"/>
    </source>
</evidence>
<evidence type="ECO:0000256" key="6">
    <source>
        <dbReference type="ARBA" id="ARBA00022857"/>
    </source>
</evidence>
<dbReference type="GO" id="GO:0050661">
    <property type="term" value="F:NADP binding"/>
    <property type="evidence" value="ECO:0007669"/>
    <property type="project" value="InterPro"/>
</dbReference>
<gene>
    <name evidence="16" type="ORF">KDA82_04470</name>
</gene>
<evidence type="ECO:0000256" key="9">
    <source>
        <dbReference type="ARBA" id="ARBA00023154"/>
    </source>
</evidence>
<sequence>MGAPEGDPVTPAARSHSQGDPSGGPHGGRTGKPALAVVGATGTVGAVMLGLLSERADIWGEIRLIASPRRAGGKLTVRGEPTEILALGEDALEGVDVALFCVPDEIAEEWAPVAAAKGAVAVDGSRAFRADPEVPLVVPEVNAHAARLRPRGIVASPGCATLSMIVAMGALHSEWGLEELVVSSYEAVSGSGRAGVDALRGQLSAVSGTELGELPGDVRRAVGEGTGPYPAPIALNVVPFAGVLADGGWTSAELDIREETRKVLGMPGLRVTATCVRVPVITGHSHSVHARFENEVTVAAAHEILANAPGVVLCDDPGYGEFPTPADVAGTDPTWAGRVRRSPDDPRVLELFVCGDNLRKGAALNMVQIAESVAADL</sequence>
<keyword evidence="6" id="KW-0521">NADP</keyword>
<dbReference type="InterPro" id="IPR012280">
    <property type="entry name" value="Semialdhyde_DH_dimer_dom"/>
</dbReference>
<evidence type="ECO:0000313" key="17">
    <source>
        <dbReference type="Proteomes" id="UP000675554"/>
    </source>
</evidence>
<evidence type="ECO:0000256" key="7">
    <source>
        <dbReference type="ARBA" id="ARBA00022915"/>
    </source>
</evidence>
<feature type="active site" description="Acyl-thioester intermediate" evidence="13">
    <location>
        <position position="159"/>
    </location>
</feature>
<dbReference type="AlphaFoldDB" id="A0A8T4ISG3"/>
<feature type="domain" description="Semialdehyde dehydrogenase NAD-binding" evidence="15">
    <location>
        <begin position="34"/>
        <end position="149"/>
    </location>
</feature>
<dbReference type="GO" id="GO:0046983">
    <property type="term" value="F:protein dimerization activity"/>
    <property type="evidence" value="ECO:0007669"/>
    <property type="project" value="InterPro"/>
</dbReference>
<dbReference type="GO" id="GO:0051287">
    <property type="term" value="F:NAD binding"/>
    <property type="evidence" value="ECO:0007669"/>
    <property type="project" value="InterPro"/>
</dbReference>
<dbReference type="Pfam" id="PF01118">
    <property type="entry name" value="Semialdhyde_dh"/>
    <property type="match status" value="1"/>
</dbReference>
<keyword evidence="17" id="KW-1185">Reference proteome</keyword>
<feature type="region of interest" description="Disordered" evidence="14">
    <location>
        <begin position="1"/>
        <end position="34"/>
    </location>
</feature>
<accession>A0A8T4ISG3</accession>
<comment type="subunit">
    <text evidence="2">Homodimer.</text>
</comment>
<evidence type="ECO:0000256" key="5">
    <source>
        <dbReference type="ARBA" id="ARBA00022697"/>
    </source>
</evidence>
<protein>
    <recommendedName>
        <fullName evidence="3 12">Aspartate-semialdehyde dehydrogenase</fullName>
        <ecNumber evidence="3 12">1.2.1.11</ecNumber>
    </recommendedName>
</protein>
<comment type="catalytic activity">
    <reaction evidence="11">
        <text>L-aspartate 4-semialdehyde + phosphate + NADP(+) = 4-phospho-L-aspartate + NADPH + H(+)</text>
        <dbReference type="Rhea" id="RHEA:24284"/>
        <dbReference type="ChEBI" id="CHEBI:15378"/>
        <dbReference type="ChEBI" id="CHEBI:43474"/>
        <dbReference type="ChEBI" id="CHEBI:57535"/>
        <dbReference type="ChEBI" id="CHEBI:57783"/>
        <dbReference type="ChEBI" id="CHEBI:58349"/>
        <dbReference type="ChEBI" id="CHEBI:537519"/>
        <dbReference type="EC" id="1.2.1.11"/>
    </reaction>
</comment>
<keyword evidence="10" id="KW-0486">Methionine biosynthesis</keyword>
<reference evidence="16" key="1">
    <citation type="submission" date="2021-04" db="EMBL/GenBank/DDBJ databases">
        <title>Sequencing of actinobacteria type strains.</title>
        <authorList>
            <person name="Nguyen G.-S."/>
            <person name="Wentzel A."/>
        </authorList>
    </citation>
    <scope>NUCLEOTIDE SEQUENCE</scope>
    <source>
        <strain evidence="16">DSM 42095</strain>
    </source>
</reference>
<dbReference type="InterPro" id="IPR005986">
    <property type="entry name" value="Asp_semialdehyde_DH_beta"/>
</dbReference>
<dbReference type="NCBIfam" id="TIGR01296">
    <property type="entry name" value="asd_B"/>
    <property type="match status" value="1"/>
</dbReference>
<evidence type="ECO:0000256" key="8">
    <source>
        <dbReference type="ARBA" id="ARBA00023002"/>
    </source>
</evidence>
<dbReference type="GO" id="GO:0009088">
    <property type="term" value="P:threonine biosynthetic process"/>
    <property type="evidence" value="ECO:0007669"/>
    <property type="project" value="UniProtKB-UniRule"/>
</dbReference>
<dbReference type="GO" id="GO:0004073">
    <property type="term" value="F:aspartate-semialdehyde dehydrogenase activity"/>
    <property type="evidence" value="ECO:0007669"/>
    <property type="project" value="UniProtKB-UniRule"/>
</dbReference>
<dbReference type="EC" id="1.2.1.11" evidence="3 12"/>
<comment type="caution">
    <text evidence="16">The sequence shown here is derived from an EMBL/GenBank/DDBJ whole genome shotgun (WGS) entry which is preliminary data.</text>
</comment>
<dbReference type="Gene3D" id="3.30.360.10">
    <property type="entry name" value="Dihydrodipicolinate Reductase, domain 2"/>
    <property type="match status" value="1"/>
</dbReference>
<evidence type="ECO:0000256" key="11">
    <source>
        <dbReference type="ARBA" id="ARBA00047891"/>
    </source>
</evidence>
<keyword evidence="5" id="KW-0791">Threonine biosynthesis</keyword>
<keyword evidence="7" id="KW-0220">Diaminopimelate biosynthesis</keyword>
<evidence type="ECO:0000256" key="3">
    <source>
        <dbReference type="ARBA" id="ARBA00013120"/>
    </source>
</evidence>
<organism evidence="16 17">
    <name type="scientific">Streptomyces daliensis</name>
    <dbReference type="NCBI Taxonomy" id="299421"/>
    <lineage>
        <taxon>Bacteria</taxon>
        <taxon>Bacillati</taxon>
        <taxon>Actinomycetota</taxon>
        <taxon>Actinomycetes</taxon>
        <taxon>Kitasatosporales</taxon>
        <taxon>Streptomycetaceae</taxon>
        <taxon>Streptomyces</taxon>
    </lineage>
</organism>
<evidence type="ECO:0000259" key="15">
    <source>
        <dbReference type="SMART" id="SM00859"/>
    </source>
</evidence>
<dbReference type="SUPFAM" id="SSF55347">
    <property type="entry name" value="Glyceraldehyde-3-phosphate dehydrogenase-like, C-terminal domain"/>
    <property type="match status" value="1"/>
</dbReference>
<dbReference type="SMART" id="SM00859">
    <property type="entry name" value="Semialdhyde_dh"/>
    <property type="match status" value="1"/>
</dbReference>
<evidence type="ECO:0000313" key="16">
    <source>
        <dbReference type="EMBL" id="MBR7672294.1"/>
    </source>
</evidence>
<dbReference type="InterPro" id="IPR000534">
    <property type="entry name" value="Semialdehyde_DH_NAD-bd"/>
</dbReference>
<evidence type="ECO:0000256" key="1">
    <source>
        <dbReference type="ARBA" id="ARBA00010584"/>
    </source>
</evidence>
<dbReference type="Proteomes" id="UP000675554">
    <property type="component" value="Unassembled WGS sequence"/>
</dbReference>
<dbReference type="GO" id="GO:0009086">
    <property type="term" value="P:methionine biosynthetic process"/>
    <property type="evidence" value="ECO:0007669"/>
    <property type="project" value="UniProtKB-UniRule"/>
</dbReference>
<dbReference type="Pfam" id="PF02774">
    <property type="entry name" value="Semialdhyde_dhC"/>
    <property type="match status" value="1"/>
</dbReference>
<dbReference type="GO" id="GO:0019877">
    <property type="term" value="P:diaminopimelate biosynthetic process"/>
    <property type="evidence" value="ECO:0007669"/>
    <property type="project" value="UniProtKB-KW"/>
</dbReference>
<keyword evidence="8 16" id="KW-0560">Oxidoreductase</keyword>
<dbReference type="PANTHER" id="PTHR46278:SF2">
    <property type="entry name" value="ASPARTATE-SEMIALDEHYDE DEHYDROGENASE"/>
    <property type="match status" value="1"/>
</dbReference>